<dbReference type="Pfam" id="PF13181">
    <property type="entry name" value="TPR_8"/>
    <property type="match status" value="1"/>
</dbReference>
<reference evidence="3" key="1">
    <citation type="submission" date="2021-10" db="EMBL/GenBank/DDBJ databases">
        <title>Loktanella gaetbuli sp. nov., isolated from a tidal flat.</title>
        <authorList>
            <person name="Park S."/>
            <person name="Yoon J.-H."/>
        </authorList>
    </citation>
    <scope>NUCLEOTIDE SEQUENCE</scope>
    <source>
        <strain evidence="3">TSTF-M6</strain>
    </source>
</reference>
<keyword evidence="4" id="KW-1185">Reference proteome</keyword>
<name>A0ABS8BTE3_9RHOB</name>
<evidence type="ECO:0000256" key="2">
    <source>
        <dbReference type="SAM" id="SignalP"/>
    </source>
</evidence>
<dbReference type="PANTHER" id="PTHR12558">
    <property type="entry name" value="CELL DIVISION CYCLE 16,23,27"/>
    <property type="match status" value="1"/>
</dbReference>
<dbReference type="Pfam" id="PF13432">
    <property type="entry name" value="TPR_16"/>
    <property type="match status" value="3"/>
</dbReference>
<proteinExistence type="predicted"/>
<dbReference type="SUPFAM" id="SSF48452">
    <property type="entry name" value="TPR-like"/>
    <property type="match status" value="3"/>
</dbReference>
<sequence length="564" mass="60286">MTKRISIAALVVGLMSFGPPAQAQVDPGAYLAARSAAGVRDYAPAAEFYEQALVEDPQNVALLESAAVSYVALGDFERAAIFADRLREAGISSQVGAAITVSVNAVNGNWDAILDADPLGVSPLFDALARAWALVGTGQMTDALTAFDAVADTDGMRSYGLLHKAYALATVGDYEGALAILANPGDGTSAFSPRAAIAQAQILSQLDRNDDAAAALTDVFGATLDPGIVDMQGRLAAGETLAYDVVTSAAEGLGEVAYMIGSLLAGEARDDYILQYARMAQFMAPDNVDAAMLTAALLQEMRRYDLAGEAFATVPTDDPAYPSAELGRIDSLRLSDRDEAAIEVAQALARAHPDLPFVQSRLGDVLRDNDQLDAAHDAYTRAIDLYPQDDPNLWIVYYSRAVVSFDSDDWPAAEADFRAALELEPNRPEVLNYLGYSLVERGEKLDEALDMIERAVEGRPDSGAIIDSLGWVYFTLGRYEEAVAPLETAAALEATDPIVNDHLGDAYWAVGRKREARFQWQRALSFDPDEALAARIRAKLADGLDAVRAAEGQPPITLADDPTQ</sequence>
<comment type="caution">
    <text evidence="3">The sequence shown here is derived from an EMBL/GenBank/DDBJ whole genome shotgun (WGS) entry which is preliminary data.</text>
</comment>
<dbReference type="PROSITE" id="PS50005">
    <property type="entry name" value="TPR"/>
    <property type="match status" value="4"/>
</dbReference>
<dbReference type="Proteomes" id="UP001138961">
    <property type="component" value="Unassembled WGS sequence"/>
</dbReference>
<organism evidence="3 4">
    <name type="scientific">Loktanella gaetbuli</name>
    <dbReference type="NCBI Taxonomy" id="2881335"/>
    <lineage>
        <taxon>Bacteria</taxon>
        <taxon>Pseudomonadati</taxon>
        <taxon>Pseudomonadota</taxon>
        <taxon>Alphaproteobacteria</taxon>
        <taxon>Rhodobacterales</taxon>
        <taxon>Roseobacteraceae</taxon>
        <taxon>Loktanella</taxon>
    </lineage>
</organism>
<feature type="repeat" description="TPR" evidence="1">
    <location>
        <begin position="356"/>
        <end position="389"/>
    </location>
</feature>
<dbReference type="EMBL" id="JAJATZ010000002">
    <property type="protein sequence ID" value="MCB5198854.1"/>
    <property type="molecule type" value="Genomic_DNA"/>
</dbReference>
<dbReference type="RefSeq" id="WP_226747717.1">
    <property type="nucleotide sequence ID" value="NZ_JAJATZ010000002.1"/>
</dbReference>
<gene>
    <name evidence="3" type="ORF">LGQ03_06340</name>
</gene>
<evidence type="ECO:0000256" key="1">
    <source>
        <dbReference type="PROSITE-ProRule" id="PRU00339"/>
    </source>
</evidence>
<dbReference type="PANTHER" id="PTHR12558:SF13">
    <property type="entry name" value="CELL DIVISION CYCLE PROTEIN 27 HOMOLOG"/>
    <property type="match status" value="1"/>
</dbReference>
<dbReference type="SMART" id="SM00028">
    <property type="entry name" value="TPR"/>
    <property type="match status" value="6"/>
</dbReference>
<dbReference type="InterPro" id="IPR019734">
    <property type="entry name" value="TPR_rpt"/>
</dbReference>
<feature type="repeat" description="TPR" evidence="1">
    <location>
        <begin position="463"/>
        <end position="496"/>
    </location>
</feature>
<dbReference type="InterPro" id="IPR011990">
    <property type="entry name" value="TPR-like_helical_dom_sf"/>
</dbReference>
<protein>
    <submittedName>
        <fullName evidence="3">Tetratricopeptide repeat protein</fullName>
    </submittedName>
</protein>
<keyword evidence="1" id="KW-0802">TPR repeat</keyword>
<dbReference type="Gene3D" id="1.25.40.10">
    <property type="entry name" value="Tetratricopeptide repeat domain"/>
    <property type="match status" value="2"/>
</dbReference>
<keyword evidence="2" id="KW-0732">Signal</keyword>
<feature type="repeat" description="TPR" evidence="1">
    <location>
        <begin position="497"/>
        <end position="530"/>
    </location>
</feature>
<feature type="signal peptide" evidence="2">
    <location>
        <begin position="1"/>
        <end position="23"/>
    </location>
</feature>
<feature type="chain" id="PRO_5046151465" evidence="2">
    <location>
        <begin position="24"/>
        <end position="564"/>
    </location>
</feature>
<evidence type="ECO:0000313" key="4">
    <source>
        <dbReference type="Proteomes" id="UP001138961"/>
    </source>
</evidence>
<evidence type="ECO:0000313" key="3">
    <source>
        <dbReference type="EMBL" id="MCB5198854.1"/>
    </source>
</evidence>
<feature type="repeat" description="TPR" evidence="1">
    <location>
        <begin position="394"/>
        <end position="427"/>
    </location>
</feature>
<accession>A0ABS8BTE3</accession>